<dbReference type="PROSITE" id="PS51354">
    <property type="entry name" value="GLUTAREDOXIN_2"/>
    <property type="match status" value="1"/>
</dbReference>
<evidence type="ECO:0000256" key="7">
    <source>
        <dbReference type="ARBA" id="ARBA00023284"/>
    </source>
</evidence>
<evidence type="ECO:0000259" key="8">
    <source>
        <dbReference type="Pfam" id="PF00462"/>
    </source>
</evidence>
<dbReference type="FunFam" id="3.40.30.10:FF:000005">
    <property type="entry name" value="Glutaredoxin 5"/>
    <property type="match status" value="1"/>
</dbReference>
<dbReference type="CDD" id="cd03028">
    <property type="entry name" value="GRX_PICOT_like"/>
    <property type="match status" value="1"/>
</dbReference>
<dbReference type="InterPro" id="IPR002109">
    <property type="entry name" value="Glutaredoxin"/>
</dbReference>
<name>A0A1D1YVR2_9ARAE</name>
<dbReference type="PANTHER" id="PTHR10293:SF16">
    <property type="entry name" value="GLUTAREDOXIN-RELATED PROTEIN 5, MITOCHONDRIAL"/>
    <property type="match status" value="1"/>
</dbReference>
<keyword evidence="6" id="KW-0411">Iron-sulfur</keyword>
<evidence type="ECO:0000256" key="1">
    <source>
        <dbReference type="ARBA" id="ARBA00002426"/>
    </source>
</evidence>
<keyword evidence="5" id="KW-0408">Iron</keyword>
<comment type="function">
    <text evidence="1">May only reduce GSH-thiol disulfides, but not protein disulfides.</text>
</comment>
<dbReference type="GO" id="GO:0046872">
    <property type="term" value="F:metal ion binding"/>
    <property type="evidence" value="ECO:0007669"/>
    <property type="project" value="UniProtKB-KW"/>
</dbReference>
<dbReference type="GO" id="GO:0005759">
    <property type="term" value="C:mitochondrial matrix"/>
    <property type="evidence" value="ECO:0007669"/>
    <property type="project" value="TreeGrafter"/>
</dbReference>
<evidence type="ECO:0000256" key="5">
    <source>
        <dbReference type="ARBA" id="ARBA00023004"/>
    </source>
</evidence>
<evidence type="ECO:0000256" key="3">
    <source>
        <dbReference type="ARBA" id="ARBA00022714"/>
    </source>
</evidence>
<feature type="non-terminal residue" evidence="9">
    <location>
        <position position="1"/>
    </location>
</feature>
<dbReference type="PANTHER" id="PTHR10293">
    <property type="entry name" value="GLUTAREDOXIN FAMILY MEMBER"/>
    <property type="match status" value="1"/>
</dbReference>
<protein>
    <submittedName>
        <fullName evidence="9">Monothiol glutaredoxin-S15, mitochondrial</fullName>
    </submittedName>
</protein>
<feature type="domain" description="Glutaredoxin" evidence="8">
    <location>
        <begin position="127"/>
        <end position="191"/>
    </location>
</feature>
<dbReference type="Pfam" id="PF00462">
    <property type="entry name" value="Glutaredoxin"/>
    <property type="match status" value="1"/>
</dbReference>
<reference evidence="9" key="1">
    <citation type="submission" date="2015-07" db="EMBL/GenBank/DDBJ databases">
        <title>Transcriptome Assembly of Anthurium amnicola.</title>
        <authorList>
            <person name="Suzuki J."/>
        </authorList>
    </citation>
    <scope>NUCLEOTIDE SEQUENCE</scope>
</reference>
<comment type="similarity">
    <text evidence="2">Belongs to the glutaredoxin family. CGFS subfamily.</text>
</comment>
<dbReference type="AlphaFoldDB" id="A0A1D1YVR2"/>
<dbReference type="InterPro" id="IPR004480">
    <property type="entry name" value="Monothiol_GRX-rel"/>
</dbReference>
<evidence type="ECO:0000313" key="9">
    <source>
        <dbReference type="EMBL" id="JAT58758.1"/>
    </source>
</evidence>
<keyword evidence="7" id="KW-0676">Redox-active center</keyword>
<dbReference type="Gene3D" id="3.40.30.10">
    <property type="entry name" value="Glutaredoxin"/>
    <property type="match status" value="1"/>
</dbReference>
<dbReference type="EMBL" id="GDJX01009178">
    <property type="protein sequence ID" value="JAT58758.1"/>
    <property type="molecule type" value="Transcribed_RNA"/>
</dbReference>
<dbReference type="GO" id="GO:0051537">
    <property type="term" value="F:2 iron, 2 sulfur cluster binding"/>
    <property type="evidence" value="ECO:0007669"/>
    <property type="project" value="UniProtKB-KW"/>
</dbReference>
<dbReference type="SUPFAM" id="SSF52833">
    <property type="entry name" value="Thioredoxin-like"/>
    <property type="match status" value="1"/>
</dbReference>
<dbReference type="NCBIfam" id="TIGR00365">
    <property type="entry name" value="Grx4 family monothiol glutaredoxin"/>
    <property type="match status" value="1"/>
</dbReference>
<accession>A0A1D1YVR2</accession>
<organism evidence="9">
    <name type="scientific">Anthurium amnicola</name>
    <dbReference type="NCBI Taxonomy" id="1678845"/>
    <lineage>
        <taxon>Eukaryota</taxon>
        <taxon>Viridiplantae</taxon>
        <taxon>Streptophyta</taxon>
        <taxon>Embryophyta</taxon>
        <taxon>Tracheophyta</taxon>
        <taxon>Spermatophyta</taxon>
        <taxon>Magnoliopsida</taxon>
        <taxon>Liliopsida</taxon>
        <taxon>Araceae</taxon>
        <taxon>Pothoideae</taxon>
        <taxon>Potheae</taxon>
        <taxon>Anthurium</taxon>
    </lineage>
</organism>
<evidence type="ECO:0000256" key="6">
    <source>
        <dbReference type="ARBA" id="ARBA00023014"/>
    </source>
</evidence>
<dbReference type="InterPro" id="IPR036249">
    <property type="entry name" value="Thioredoxin-like_sf"/>
</dbReference>
<evidence type="ECO:0000256" key="2">
    <source>
        <dbReference type="ARBA" id="ARBA00008983"/>
    </source>
</evidence>
<gene>
    <name evidence="9" type="primary">GRXS15_1</name>
    <name evidence="9" type="ORF">g.11119</name>
</gene>
<keyword evidence="4" id="KW-0479">Metal-binding</keyword>
<keyword evidence="3" id="KW-0001">2Fe-2S</keyword>
<proteinExistence type="inferred from homology"/>
<dbReference type="InterPro" id="IPR033658">
    <property type="entry name" value="GRX_PICOT-like"/>
</dbReference>
<sequence length="222" mass="24758">LLYLSTQQRPTVPLALFSKPSSSSASTSCLPSTPSLVRRKPEVNILWTFCGIMARSFSRIILKGISESSCSLRSMAPFESFNRRCVRYSTVTDDSHTHEDFQSTRKLEGGSKSVKDVVEKDIMDNPIMIYMKGIPDAPRCGFSALAVRVLKEHGIPFSARNILEDQVLKDSVKAVSNWPTFPQIFIKGEFIGGSDILLSMYQTGELKEKLQDITPTSTQEKL</sequence>
<evidence type="ECO:0000256" key="4">
    <source>
        <dbReference type="ARBA" id="ARBA00022723"/>
    </source>
</evidence>